<keyword evidence="7" id="KW-0594">Phospholipid biosynthesis</keyword>
<keyword evidence="3" id="KW-0808">Transferase</keyword>
<evidence type="ECO:0000256" key="1">
    <source>
        <dbReference type="ARBA" id="ARBA00001946"/>
    </source>
</evidence>
<dbReference type="Proteomes" id="UP000269374">
    <property type="component" value="Chromosome"/>
</dbReference>
<comment type="cofactor">
    <cofactor evidence="1">
        <name>Mg(2+)</name>
        <dbReference type="ChEBI" id="CHEBI:18420"/>
    </cofactor>
</comment>
<dbReference type="Pfam" id="PF00781">
    <property type="entry name" value="DAGK_cat"/>
    <property type="match status" value="1"/>
</dbReference>
<dbReference type="Pfam" id="PF19279">
    <property type="entry name" value="YegS_C"/>
    <property type="match status" value="1"/>
</dbReference>
<evidence type="ECO:0000256" key="2">
    <source>
        <dbReference type="ARBA" id="ARBA00005983"/>
    </source>
</evidence>
<comment type="similarity">
    <text evidence="2">Belongs to the diacylglycerol/lipid kinase family.</text>
</comment>
<dbReference type="PROSITE" id="PS50146">
    <property type="entry name" value="DAGK"/>
    <property type="match status" value="1"/>
</dbReference>
<protein>
    <submittedName>
        <fullName evidence="10">Diacylglycerol kinase family lipid kinase</fullName>
    </submittedName>
</protein>
<gene>
    <name evidence="10" type="ORF">D7I46_06825</name>
</gene>
<keyword evidence="7" id="KW-0443">Lipid metabolism</keyword>
<keyword evidence="5 10" id="KW-0418">Kinase</keyword>
<organism evidence="10 11">
    <name type="scientific">Lactococcus allomyrinae</name>
    <dbReference type="NCBI Taxonomy" id="2419773"/>
    <lineage>
        <taxon>Bacteria</taxon>
        <taxon>Bacillati</taxon>
        <taxon>Bacillota</taxon>
        <taxon>Bacilli</taxon>
        <taxon>Lactobacillales</taxon>
        <taxon>Streptococcaceae</taxon>
        <taxon>Lactococcus</taxon>
    </lineage>
</organism>
<dbReference type="EMBL" id="CP032627">
    <property type="protein sequence ID" value="AYG00834.1"/>
    <property type="molecule type" value="Genomic_DNA"/>
</dbReference>
<evidence type="ECO:0000256" key="5">
    <source>
        <dbReference type="ARBA" id="ARBA00022777"/>
    </source>
</evidence>
<keyword evidence="6" id="KW-0067">ATP-binding</keyword>
<dbReference type="InterPro" id="IPR050187">
    <property type="entry name" value="Lipid_Phosphate_FormReg"/>
</dbReference>
<proteinExistence type="inferred from homology"/>
<accession>A0A387BF07</accession>
<dbReference type="SUPFAM" id="SSF111331">
    <property type="entry name" value="NAD kinase/diacylglycerol kinase-like"/>
    <property type="match status" value="1"/>
</dbReference>
<dbReference type="PANTHER" id="PTHR12358:SF54">
    <property type="entry name" value="SPHINGOSINE KINASE RELATED PROTEIN"/>
    <property type="match status" value="1"/>
</dbReference>
<dbReference type="RefSeq" id="WP_120772222.1">
    <property type="nucleotide sequence ID" value="NZ_CP032627.1"/>
</dbReference>
<dbReference type="GO" id="GO:0005524">
    <property type="term" value="F:ATP binding"/>
    <property type="evidence" value="ECO:0007669"/>
    <property type="project" value="UniProtKB-KW"/>
</dbReference>
<reference evidence="10 11" key="1">
    <citation type="submission" date="2018-09" db="EMBL/GenBank/DDBJ databases">
        <title>Genome sequencing of strain 1JSPR-7.</title>
        <authorList>
            <person name="Heo J."/>
            <person name="Kim S.-J."/>
            <person name="Kwon S.-W."/>
        </authorList>
    </citation>
    <scope>NUCLEOTIDE SEQUENCE [LARGE SCALE GENOMIC DNA]</scope>
    <source>
        <strain evidence="10 11">1JSPR-7</strain>
    </source>
</reference>
<name>A0A387BF07_9LACT</name>
<dbReference type="InterPro" id="IPR045540">
    <property type="entry name" value="YegS/DAGK_C"/>
</dbReference>
<evidence type="ECO:0000256" key="6">
    <source>
        <dbReference type="ARBA" id="ARBA00022840"/>
    </source>
</evidence>
<evidence type="ECO:0000256" key="3">
    <source>
        <dbReference type="ARBA" id="ARBA00022679"/>
    </source>
</evidence>
<feature type="domain" description="DAGKc" evidence="9">
    <location>
        <begin position="1"/>
        <end position="129"/>
    </location>
</feature>
<keyword evidence="8" id="KW-1208">Phospholipid metabolism</keyword>
<dbReference type="NCBIfam" id="TIGR00147">
    <property type="entry name" value="YegS/Rv2252/BmrU family lipid kinase"/>
    <property type="match status" value="1"/>
</dbReference>
<dbReference type="OrthoDB" id="9786026at2"/>
<evidence type="ECO:0000256" key="4">
    <source>
        <dbReference type="ARBA" id="ARBA00022741"/>
    </source>
</evidence>
<dbReference type="Gene3D" id="2.60.200.40">
    <property type="match status" value="1"/>
</dbReference>
<evidence type="ECO:0000256" key="7">
    <source>
        <dbReference type="ARBA" id="ARBA00023209"/>
    </source>
</evidence>
<dbReference type="PANTHER" id="PTHR12358">
    <property type="entry name" value="SPHINGOSINE KINASE"/>
    <property type="match status" value="1"/>
</dbReference>
<dbReference type="SMART" id="SM00046">
    <property type="entry name" value="DAGKc"/>
    <property type="match status" value="1"/>
</dbReference>
<keyword evidence="4" id="KW-0547">Nucleotide-binding</keyword>
<dbReference type="InterPro" id="IPR001206">
    <property type="entry name" value="Diacylglycerol_kinase_cat_dom"/>
</dbReference>
<evidence type="ECO:0000313" key="10">
    <source>
        <dbReference type="EMBL" id="AYG00834.1"/>
    </source>
</evidence>
<dbReference type="AlphaFoldDB" id="A0A387BF07"/>
<dbReference type="GO" id="GO:0016301">
    <property type="term" value="F:kinase activity"/>
    <property type="evidence" value="ECO:0007669"/>
    <property type="project" value="UniProtKB-KW"/>
</dbReference>
<sequence length="309" mass="34591">MTYYLLANPNSGAGKGARTLEILLPYLEKNTIEYKLFATEKMGQEASLVKQILDEKKRGDRLIIIGGDGTISLVINELPADEAFGYIPAGSGNDFARSLKLSLNPIEAFEAACSQNIHEIYIMRYRSRGLNGYALNNIGIGLDATIVKSANKSKVKTLLNKLKLGSLSYVLTALHVLITKKPFSMSVSTDQNSVSKFDEIMRTDNAFLMTFTKHPYFGGGVKISPKASNLNQEIHLVEYDKHHLIRTFSLVPRVLKGTHLEHPLFMHKIKTNFAVVLKEEEPVQIDGEIYHLSANDELFISTEKRKIIY</sequence>
<dbReference type="InterPro" id="IPR005218">
    <property type="entry name" value="Diacylglycerol/lipid_kinase"/>
</dbReference>
<evidence type="ECO:0000259" key="9">
    <source>
        <dbReference type="PROSITE" id="PS50146"/>
    </source>
</evidence>
<dbReference type="InterPro" id="IPR017438">
    <property type="entry name" value="ATP-NAD_kinase_N"/>
</dbReference>
<evidence type="ECO:0000256" key="8">
    <source>
        <dbReference type="ARBA" id="ARBA00023264"/>
    </source>
</evidence>
<dbReference type="KEGG" id="lact:D7I46_06825"/>
<dbReference type="InterPro" id="IPR016064">
    <property type="entry name" value="NAD/diacylglycerol_kinase_sf"/>
</dbReference>
<dbReference type="GO" id="GO:0008654">
    <property type="term" value="P:phospholipid biosynthetic process"/>
    <property type="evidence" value="ECO:0007669"/>
    <property type="project" value="UniProtKB-KW"/>
</dbReference>
<dbReference type="Gene3D" id="3.40.50.10330">
    <property type="entry name" value="Probable inorganic polyphosphate/atp-NAD kinase, domain 1"/>
    <property type="match status" value="1"/>
</dbReference>
<keyword evidence="11" id="KW-1185">Reference proteome</keyword>
<evidence type="ECO:0000313" key="11">
    <source>
        <dbReference type="Proteomes" id="UP000269374"/>
    </source>
</evidence>
<keyword evidence="7" id="KW-0444">Lipid biosynthesis</keyword>